<proteinExistence type="predicted"/>
<organism evidence="2 3">
    <name type="scientific">Paracoccus rhizosphaerae</name>
    <dbReference type="NCBI Taxonomy" id="1133347"/>
    <lineage>
        <taxon>Bacteria</taxon>
        <taxon>Pseudomonadati</taxon>
        <taxon>Pseudomonadota</taxon>
        <taxon>Alphaproteobacteria</taxon>
        <taxon>Rhodobacterales</taxon>
        <taxon>Paracoccaceae</taxon>
        <taxon>Paracoccus</taxon>
    </lineage>
</organism>
<dbReference type="EMBL" id="JBHLWQ010000057">
    <property type="protein sequence ID" value="MFC0200072.1"/>
    <property type="molecule type" value="Genomic_DNA"/>
</dbReference>
<evidence type="ECO:0000313" key="2">
    <source>
        <dbReference type="EMBL" id="MFC0200072.1"/>
    </source>
</evidence>
<keyword evidence="2" id="KW-0645">Protease</keyword>
<gene>
    <name evidence="2" type="ORF">ACFFIZ_06985</name>
</gene>
<sequence>MSNDNYEGAESDAVGFEEAGKLLSNLRSGDEPQELKDFRKFFDQLEYKPQHFHADEFMVMGPSNSNPGSNCRGKNSLPPQPIWNNVIPLVIALDAIREELGYSVRITNCFRASPYNQCVGGASSSQHVVFKAADFVGEQENSAAWADAAKAVRGRGIFAGGVGIYSGFVHVDVRGSEANWDNR</sequence>
<accession>A0ABV6CH67</accession>
<dbReference type="Proteomes" id="UP001589795">
    <property type="component" value="Unassembled WGS sequence"/>
</dbReference>
<dbReference type="RefSeq" id="WP_265507919.1">
    <property type="nucleotide sequence ID" value="NZ_JAOTBE010000047.1"/>
</dbReference>
<keyword evidence="2" id="KW-0121">Carboxypeptidase</keyword>
<dbReference type="GO" id="GO:0004180">
    <property type="term" value="F:carboxypeptidase activity"/>
    <property type="evidence" value="ECO:0007669"/>
    <property type="project" value="UniProtKB-KW"/>
</dbReference>
<dbReference type="Pfam" id="PF08291">
    <property type="entry name" value="Peptidase_M15_3"/>
    <property type="match status" value="1"/>
</dbReference>
<reference evidence="2 3" key="1">
    <citation type="submission" date="2024-09" db="EMBL/GenBank/DDBJ databases">
        <authorList>
            <person name="Sun Q."/>
            <person name="Mori K."/>
        </authorList>
    </citation>
    <scope>NUCLEOTIDE SEQUENCE [LARGE SCALE GENOMIC DNA]</scope>
    <source>
        <strain evidence="2 3">CCM 7904</strain>
    </source>
</reference>
<feature type="domain" description="Peptidase M15A C-terminal" evidence="1">
    <location>
        <begin position="86"/>
        <end position="172"/>
    </location>
</feature>
<dbReference type="SUPFAM" id="SSF55166">
    <property type="entry name" value="Hedgehog/DD-peptidase"/>
    <property type="match status" value="1"/>
</dbReference>
<dbReference type="InterPro" id="IPR013230">
    <property type="entry name" value="Peptidase_M15A_C"/>
</dbReference>
<name>A0ABV6CH67_9RHOB</name>
<keyword evidence="2" id="KW-0378">Hydrolase</keyword>
<dbReference type="Gene3D" id="3.30.1380.10">
    <property type="match status" value="1"/>
</dbReference>
<dbReference type="InterPro" id="IPR009045">
    <property type="entry name" value="Zn_M74/Hedgehog-like"/>
</dbReference>
<evidence type="ECO:0000259" key="1">
    <source>
        <dbReference type="Pfam" id="PF08291"/>
    </source>
</evidence>
<protein>
    <submittedName>
        <fullName evidence="2">D-Ala-D-Ala carboxypeptidase family metallohydrolase</fullName>
    </submittedName>
</protein>
<keyword evidence="3" id="KW-1185">Reference proteome</keyword>
<comment type="caution">
    <text evidence="2">The sequence shown here is derived from an EMBL/GenBank/DDBJ whole genome shotgun (WGS) entry which is preliminary data.</text>
</comment>
<evidence type="ECO:0000313" key="3">
    <source>
        <dbReference type="Proteomes" id="UP001589795"/>
    </source>
</evidence>